<keyword evidence="5" id="KW-1185">Reference proteome</keyword>
<dbReference type="OrthoDB" id="9782160at2"/>
<evidence type="ECO:0000256" key="2">
    <source>
        <dbReference type="ARBA" id="ARBA00023033"/>
    </source>
</evidence>
<dbReference type="PANTHER" id="PTHR13789:SF309">
    <property type="entry name" value="PUTATIVE (AFU_ORTHOLOGUE AFUA_6G14510)-RELATED"/>
    <property type="match status" value="1"/>
</dbReference>
<evidence type="ECO:0000256" key="1">
    <source>
        <dbReference type="ARBA" id="ARBA00023002"/>
    </source>
</evidence>
<evidence type="ECO:0000259" key="3">
    <source>
        <dbReference type="Pfam" id="PF01494"/>
    </source>
</evidence>
<dbReference type="PANTHER" id="PTHR13789">
    <property type="entry name" value="MONOOXYGENASE"/>
    <property type="match status" value="1"/>
</dbReference>
<comment type="caution">
    <text evidence="4">The sequence shown here is derived from an EMBL/GenBank/DDBJ whole genome shotgun (WGS) entry which is preliminary data.</text>
</comment>
<dbReference type="RefSeq" id="WP_133848221.1">
    <property type="nucleotide sequence ID" value="NZ_SNXZ01000001.1"/>
</dbReference>
<evidence type="ECO:0000313" key="4">
    <source>
        <dbReference type="EMBL" id="TDQ05476.1"/>
    </source>
</evidence>
<evidence type="ECO:0000313" key="5">
    <source>
        <dbReference type="Proteomes" id="UP000295444"/>
    </source>
</evidence>
<dbReference type="PROSITE" id="PS51257">
    <property type="entry name" value="PROKAR_LIPOPROTEIN"/>
    <property type="match status" value="1"/>
</dbReference>
<accession>A0A4R6SLW2</accession>
<dbReference type="AlphaFoldDB" id="A0A4R6SLW2"/>
<dbReference type="Gene3D" id="3.50.50.60">
    <property type="entry name" value="FAD/NAD(P)-binding domain"/>
    <property type="match status" value="1"/>
</dbReference>
<dbReference type="Pfam" id="PF13450">
    <property type="entry name" value="NAD_binding_8"/>
    <property type="match status" value="1"/>
</dbReference>
<dbReference type="InterPro" id="IPR036188">
    <property type="entry name" value="FAD/NAD-bd_sf"/>
</dbReference>
<proteinExistence type="predicted"/>
<keyword evidence="2" id="KW-0503">Monooxygenase</keyword>
<name>A0A4R6SLW2_LABRH</name>
<dbReference type="Proteomes" id="UP000295444">
    <property type="component" value="Unassembled WGS sequence"/>
</dbReference>
<dbReference type="Pfam" id="PF01494">
    <property type="entry name" value="FAD_binding_3"/>
    <property type="match status" value="1"/>
</dbReference>
<sequence length="363" mass="38716">MRAVVIGGGVAGSACAAALTRIGWDATVYESYPDPAGPVGSFLSLATNGLRGLEALGCLPAVRAAGFAVPWQQMWSGRGKSLGRVPRARPADSARHSITLLRADLVTALREHAGVAIHTGRTWDGSGDPDLVVGADGIWSPTRSAIDPGAPKPRYGGMFSVAGTSDVDLEPGTFHMTYGRHATFIHVPLPTGQVWWSAQIPGDAADLTLDEVADLLEPRLADIVRATTHKHGWTPHHVLDPVRRQHDGRRTVIIGDAAHPVGSGQGASMAIEDAVVLAQQLRRHGTVAEALAEYDRLRRDRLDKLAKMAARNRDAKLAGPVASRVRDVVMPLVFPRVYPKATNWLYDFEPGAPLTPAVPEAIG</sequence>
<protein>
    <submittedName>
        <fullName evidence="4">2-polyprenyl-6-methoxyphenol hydroxylase-like FAD-dependent oxidoreductase</fullName>
    </submittedName>
</protein>
<dbReference type="PRINTS" id="PR00420">
    <property type="entry name" value="RNGMNOXGNASE"/>
</dbReference>
<feature type="domain" description="FAD-binding" evidence="3">
    <location>
        <begin position="128"/>
        <end position="305"/>
    </location>
</feature>
<reference evidence="4 5" key="1">
    <citation type="submission" date="2019-03" db="EMBL/GenBank/DDBJ databases">
        <title>Genomic Encyclopedia of Type Strains, Phase IV (KMG-IV): sequencing the most valuable type-strain genomes for metagenomic binning, comparative biology and taxonomic classification.</title>
        <authorList>
            <person name="Goeker M."/>
        </authorList>
    </citation>
    <scope>NUCLEOTIDE SEQUENCE [LARGE SCALE GENOMIC DNA]</scope>
    <source>
        <strain evidence="4 5">DSM 45361</strain>
    </source>
</reference>
<dbReference type="GO" id="GO:0071949">
    <property type="term" value="F:FAD binding"/>
    <property type="evidence" value="ECO:0007669"/>
    <property type="project" value="InterPro"/>
</dbReference>
<dbReference type="SUPFAM" id="SSF51905">
    <property type="entry name" value="FAD/NAD(P)-binding domain"/>
    <property type="match status" value="1"/>
</dbReference>
<dbReference type="InterPro" id="IPR002938">
    <property type="entry name" value="FAD-bd"/>
</dbReference>
<dbReference type="EMBL" id="SNXZ01000001">
    <property type="protein sequence ID" value="TDQ05476.1"/>
    <property type="molecule type" value="Genomic_DNA"/>
</dbReference>
<gene>
    <name evidence="4" type="ORF">EV186_1011447</name>
</gene>
<keyword evidence="1" id="KW-0560">Oxidoreductase</keyword>
<dbReference type="InterPro" id="IPR050493">
    <property type="entry name" value="FAD-dep_Monooxygenase_BioMet"/>
</dbReference>
<organism evidence="4 5">
    <name type="scientific">Labedaea rhizosphaerae</name>
    <dbReference type="NCBI Taxonomy" id="598644"/>
    <lineage>
        <taxon>Bacteria</taxon>
        <taxon>Bacillati</taxon>
        <taxon>Actinomycetota</taxon>
        <taxon>Actinomycetes</taxon>
        <taxon>Pseudonocardiales</taxon>
        <taxon>Pseudonocardiaceae</taxon>
        <taxon>Labedaea</taxon>
    </lineage>
</organism>
<dbReference type="GO" id="GO:0004497">
    <property type="term" value="F:monooxygenase activity"/>
    <property type="evidence" value="ECO:0007669"/>
    <property type="project" value="UniProtKB-KW"/>
</dbReference>